<dbReference type="EMBL" id="WOCE01000025">
    <property type="protein sequence ID" value="KAE9585163.1"/>
    <property type="molecule type" value="Genomic_DNA"/>
</dbReference>
<keyword evidence="3" id="KW-1185">Reference proteome</keyword>
<protein>
    <submittedName>
        <fullName evidence="2">Uncharacterized protein</fullName>
    </submittedName>
</protein>
<comment type="caution">
    <text evidence="2">The sequence shown here is derived from an EMBL/GenBank/DDBJ whole genome shotgun (WGS) entry which is preliminary data.</text>
</comment>
<evidence type="ECO:0000313" key="2">
    <source>
        <dbReference type="EMBL" id="KAE9585163.1"/>
    </source>
</evidence>
<evidence type="ECO:0000256" key="1">
    <source>
        <dbReference type="SAM" id="Phobius"/>
    </source>
</evidence>
<keyword evidence="1" id="KW-1133">Transmembrane helix</keyword>
<proteinExistence type="predicted"/>
<keyword evidence="1" id="KW-0472">Membrane</keyword>
<organism evidence="2 3">
    <name type="scientific">Lupinus albus</name>
    <name type="common">White lupine</name>
    <name type="synonym">Lupinus termis</name>
    <dbReference type="NCBI Taxonomy" id="3870"/>
    <lineage>
        <taxon>Eukaryota</taxon>
        <taxon>Viridiplantae</taxon>
        <taxon>Streptophyta</taxon>
        <taxon>Embryophyta</taxon>
        <taxon>Tracheophyta</taxon>
        <taxon>Spermatophyta</taxon>
        <taxon>Magnoliopsida</taxon>
        <taxon>eudicotyledons</taxon>
        <taxon>Gunneridae</taxon>
        <taxon>Pentapetalae</taxon>
        <taxon>rosids</taxon>
        <taxon>fabids</taxon>
        <taxon>Fabales</taxon>
        <taxon>Fabaceae</taxon>
        <taxon>Papilionoideae</taxon>
        <taxon>50 kb inversion clade</taxon>
        <taxon>genistoids sensu lato</taxon>
        <taxon>core genistoids</taxon>
        <taxon>Genisteae</taxon>
        <taxon>Lupinus</taxon>
    </lineage>
</organism>
<evidence type="ECO:0000313" key="3">
    <source>
        <dbReference type="Proteomes" id="UP000447434"/>
    </source>
</evidence>
<dbReference type="Proteomes" id="UP000447434">
    <property type="component" value="Chromosome 25"/>
</dbReference>
<name>A0A6A4MVW0_LUPAL</name>
<accession>A0A6A4MVW0</accession>
<reference evidence="3" key="1">
    <citation type="journal article" date="2020" name="Nat. Commun.">
        <title>Genome sequence of the cluster root forming white lupin.</title>
        <authorList>
            <person name="Hufnagel B."/>
            <person name="Marques A."/>
            <person name="Soriano A."/>
            <person name="Marques L."/>
            <person name="Divol F."/>
            <person name="Doumas P."/>
            <person name="Sallet E."/>
            <person name="Mancinotti D."/>
            <person name="Carrere S."/>
            <person name="Marande W."/>
            <person name="Arribat S."/>
            <person name="Keller J."/>
            <person name="Huneau C."/>
            <person name="Blein T."/>
            <person name="Aime D."/>
            <person name="Laguerre M."/>
            <person name="Taylor J."/>
            <person name="Schubert V."/>
            <person name="Nelson M."/>
            <person name="Geu-Flores F."/>
            <person name="Crespi M."/>
            <person name="Gallardo-Guerrero K."/>
            <person name="Delaux P.-M."/>
            <person name="Salse J."/>
            <person name="Berges H."/>
            <person name="Guyot R."/>
            <person name="Gouzy J."/>
            <person name="Peret B."/>
        </authorList>
    </citation>
    <scope>NUCLEOTIDE SEQUENCE [LARGE SCALE GENOMIC DNA]</scope>
    <source>
        <strain evidence="3">cv. Amiga</strain>
    </source>
</reference>
<sequence>MMEKLLLIKGRLIFPFQFVTLIFVHVLHILFLFSSIFVYSFLLTTITMQINFL</sequence>
<dbReference type="AlphaFoldDB" id="A0A6A4MVW0"/>
<feature type="transmembrane region" description="Helical" evidence="1">
    <location>
        <begin position="12"/>
        <end position="42"/>
    </location>
</feature>
<gene>
    <name evidence="2" type="ORF">Lalb_Chr25g0286091</name>
</gene>
<keyword evidence="1" id="KW-0812">Transmembrane</keyword>